<dbReference type="PANTHER" id="PTHR24421:SF63">
    <property type="entry name" value="SENSOR HISTIDINE KINASE DESK"/>
    <property type="match status" value="1"/>
</dbReference>
<dbReference type="EMBL" id="FUKQ01000010">
    <property type="protein sequence ID" value="SJN21042.1"/>
    <property type="molecule type" value="Genomic_DNA"/>
</dbReference>
<feature type="transmembrane region" description="Helical" evidence="4">
    <location>
        <begin position="12"/>
        <end position="30"/>
    </location>
</feature>
<feature type="transmembrane region" description="Helical" evidence="4">
    <location>
        <begin position="119"/>
        <end position="137"/>
    </location>
</feature>
<dbReference type="Gene3D" id="3.30.565.10">
    <property type="entry name" value="Histidine kinase-like ATPase, C-terminal domain"/>
    <property type="match status" value="1"/>
</dbReference>
<evidence type="ECO:0000256" key="1">
    <source>
        <dbReference type="ARBA" id="ARBA00022679"/>
    </source>
</evidence>
<keyword evidence="4" id="KW-0472">Membrane</keyword>
<evidence type="ECO:0000256" key="3">
    <source>
        <dbReference type="ARBA" id="ARBA00023012"/>
    </source>
</evidence>
<gene>
    <name evidence="6" type="ORF">FM114_02675</name>
</gene>
<dbReference type="GO" id="GO:0046983">
    <property type="term" value="F:protein dimerization activity"/>
    <property type="evidence" value="ECO:0007669"/>
    <property type="project" value="InterPro"/>
</dbReference>
<dbReference type="RefSeq" id="WP_143813855.1">
    <property type="nucleotide sequence ID" value="NZ_FUKQ01000010.1"/>
</dbReference>
<dbReference type="CDD" id="cd16917">
    <property type="entry name" value="HATPase_UhpB-NarQ-NarX-like"/>
    <property type="match status" value="1"/>
</dbReference>
<feature type="domain" description="Signal transduction histidine kinase subgroup 3 dimerisation and phosphoacceptor" evidence="5">
    <location>
        <begin position="179"/>
        <end position="243"/>
    </location>
</feature>
<dbReference type="InterPro" id="IPR036890">
    <property type="entry name" value="HATPase_C_sf"/>
</dbReference>
<feature type="transmembrane region" description="Helical" evidence="4">
    <location>
        <begin position="71"/>
        <end position="89"/>
    </location>
</feature>
<protein>
    <submittedName>
        <fullName evidence="6">Sensor histidine kinase</fullName>
    </submittedName>
</protein>
<dbReference type="GO" id="GO:0016020">
    <property type="term" value="C:membrane"/>
    <property type="evidence" value="ECO:0007669"/>
    <property type="project" value="InterPro"/>
</dbReference>
<keyword evidence="1" id="KW-0808">Transferase</keyword>
<dbReference type="OrthoDB" id="5241784at2"/>
<dbReference type="STRING" id="1255658.FM114_02675"/>
<evidence type="ECO:0000256" key="2">
    <source>
        <dbReference type="ARBA" id="ARBA00022777"/>
    </source>
</evidence>
<reference evidence="6 7" key="1">
    <citation type="submission" date="2017-02" db="EMBL/GenBank/DDBJ databases">
        <authorList>
            <person name="Peterson S.W."/>
        </authorList>
    </citation>
    <scope>NUCLEOTIDE SEQUENCE [LARGE SCALE GENOMIC DNA]</scope>
    <source>
        <strain evidence="6 7">LSP_Lj1</strain>
    </source>
</reference>
<keyword evidence="7" id="KW-1185">Reference proteome</keyword>
<feature type="transmembrane region" description="Helical" evidence="4">
    <location>
        <begin position="143"/>
        <end position="161"/>
    </location>
</feature>
<accession>A0A1R4IMH9</accession>
<dbReference type="InterPro" id="IPR050482">
    <property type="entry name" value="Sensor_HK_TwoCompSys"/>
</dbReference>
<proteinExistence type="predicted"/>
<evidence type="ECO:0000256" key="4">
    <source>
        <dbReference type="SAM" id="Phobius"/>
    </source>
</evidence>
<evidence type="ECO:0000313" key="7">
    <source>
        <dbReference type="Proteomes" id="UP000188342"/>
    </source>
</evidence>
<dbReference type="AlphaFoldDB" id="A0A1R4IMH9"/>
<keyword evidence="3" id="KW-0902">Two-component regulatory system</keyword>
<dbReference type="Proteomes" id="UP000188342">
    <property type="component" value="Unassembled WGS sequence"/>
</dbReference>
<evidence type="ECO:0000313" key="6">
    <source>
        <dbReference type="EMBL" id="SJN21042.1"/>
    </source>
</evidence>
<dbReference type="GO" id="GO:0000155">
    <property type="term" value="F:phosphorelay sensor kinase activity"/>
    <property type="evidence" value="ECO:0007669"/>
    <property type="project" value="InterPro"/>
</dbReference>
<keyword evidence="4" id="KW-1133">Transmembrane helix</keyword>
<dbReference type="SUPFAM" id="SSF55874">
    <property type="entry name" value="ATPase domain of HSP90 chaperone/DNA topoisomerase II/histidine kinase"/>
    <property type="match status" value="1"/>
</dbReference>
<dbReference type="PANTHER" id="PTHR24421">
    <property type="entry name" value="NITRATE/NITRITE SENSOR PROTEIN NARX-RELATED"/>
    <property type="match status" value="1"/>
</dbReference>
<dbReference type="Pfam" id="PF07730">
    <property type="entry name" value="HisKA_3"/>
    <property type="match status" value="1"/>
</dbReference>
<dbReference type="Gene3D" id="1.20.5.1930">
    <property type="match status" value="1"/>
</dbReference>
<keyword evidence="2 6" id="KW-0418">Kinase</keyword>
<feature type="transmembrane region" description="Helical" evidence="4">
    <location>
        <begin position="42"/>
        <end position="59"/>
    </location>
</feature>
<evidence type="ECO:0000259" key="5">
    <source>
        <dbReference type="Pfam" id="PF07730"/>
    </source>
</evidence>
<organism evidence="6 7">
    <name type="scientific">Luteococcus japonicus LSP_Lj1</name>
    <dbReference type="NCBI Taxonomy" id="1255658"/>
    <lineage>
        <taxon>Bacteria</taxon>
        <taxon>Bacillati</taxon>
        <taxon>Actinomycetota</taxon>
        <taxon>Actinomycetes</taxon>
        <taxon>Propionibacteriales</taxon>
        <taxon>Propionibacteriaceae</taxon>
        <taxon>Luteococcus</taxon>
    </lineage>
</organism>
<sequence>MTSPTAKEGPVDVISMTMSGIWLVFLVYPVSGLLTRPAADRAVGFALMGLFVIGYLAMLRRLGLHVPENRHWLQVVIFAGLVAVAVASVPVLGAAAMGYVPFLTAAAVWGLWTPVNRWVGVTTLAVALLVALAYGVTSDSISVLLAGVLILVVGWLVTWMIDKGMADEARERRLLVVEERNRIASDVHDLLGHSLTVVNLKLQLIDRLLEADPGRAHTELTETRAIVAEALGNVRRTVSMERSSSLADELAQARSALQDSDVELVVDGNPDAPTGPMALVLGWVLRESVTNVLRHAHASQVRVTISARRLVVEDDGDGLTGTPHDGNGLRGMHERVAAAGGELGVGHGELGGVKVEVAW</sequence>
<name>A0A1R4IMH9_9ACTN</name>
<dbReference type="InterPro" id="IPR011712">
    <property type="entry name" value="Sig_transdc_His_kin_sub3_dim/P"/>
</dbReference>
<keyword evidence="4" id="KW-0812">Transmembrane</keyword>